<reference evidence="11 12" key="1">
    <citation type="journal article" date="2024" name="Front. Microbiol.">
        <title>Novel thermophilic genera Geochorda gen. nov. and Carboxydochorda gen. nov. from the deep terrestrial subsurface reveal the ecophysiological diversity in the class Limnochordia.</title>
        <authorList>
            <person name="Karnachuk O.V."/>
            <person name="Lukina A.P."/>
            <person name="Avakyan M.R."/>
            <person name="Kadnikov V.V."/>
            <person name="Begmatov S."/>
            <person name="Beletsky A.V."/>
            <person name="Vlasova K.G."/>
            <person name="Novikov A.A."/>
            <person name="Shcherbakova V.A."/>
            <person name="Mardanov A.V."/>
            <person name="Ravin N.V."/>
        </authorList>
    </citation>
    <scope>NUCLEOTIDE SEQUENCE [LARGE SCALE GENOMIC DNA]</scope>
    <source>
        <strain evidence="11 12">L945</strain>
    </source>
</reference>
<dbReference type="Gene3D" id="3.90.940.10">
    <property type="match status" value="1"/>
</dbReference>
<keyword evidence="6 10" id="KW-0548">Nucleotidyltransferase</keyword>
<dbReference type="EC" id="2.7.7.6" evidence="2 10"/>
<accession>A0ABZ1C0W8</accession>
<sequence>MLNQPSLQTMLERNPARSRYILVTAAARRARQLLEGSPPLVAIDSTKPVTIALREIAEGRVICEFPAKGGVK</sequence>
<comment type="similarity">
    <text evidence="1 10">Belongs to the RNA polymerase subunit omega family.</text>
</comment>
<evidence type="ECO:0000256" key="2">
    <source>
        <dbReference type="ARBA" id="ARBA00012418"/>
    </source>
</evidence>
<keyword evidence="12" id="KW-1185">Reference proteome</keyword>
<dbReference type="HAMAP" id="MF_00366">
    <property type="entry name" value="RNApol_bact_RpoZ"/>
    <property type="match status" value="1"/>
</dbReference>
<gene>
    <name evidence="10 11" type="primary">rpoZ</name>
    <name evidence="11" type="ORF">U7230_05135</name>
</gene>
<keyword evidence="7 10" id="KW-0804">Transcription</keyword>
<evidence type="ECO:0000256" key="4">
    <source>
        <dbReference type="ARBA" id="ARBA00022478"/>
    </source>
</evidence>
<comment type="catalytic activity">
    <reaction evidence="9 10">
        <text>RNA(n) + a ribonucleoside 5'-triphosphate = RNA(n+1) + diphosphate</text>
        <dbReference type="Rhea" id="RHEA:21248"/>
        <dbReference type="Rhea" id="RHEA-COMP:14527"/>
        <dbReference type="Rhea" id="RHEA-COMP:17342"/>
        <dbReference type="ChEBI" id="CHEBI:33019"/>
        <dbReference type="ChEBI" id="CHEBI:61557"/>
        <dbReference type="ChEBI" id="CHEBI:140395"/>
        <dbReference type="EC" id="2.7.7.6"/>
    </reaction>
</comment>
<evidence type="ECO:0000256" key="10">
    <source>
        <dbReference type="HAMAP-Rule" id="MF_00366"/>
    </source>
</evidence>
<dbReference type="GO" id="GO:0003899">
    <property type="term" value="F:DNA-directed RNA polymerase activity"/>
    <property type="evidence" value="ECO:0007669"/>
    <property type="project" value="UniProtKB-EC"/>
</dbReference>
<evidence type="ECO:0000313" key="12">
    <source>
        <dbReference type="Proteomes" id="UP001332192"/>
    </source>
</evidence>
<dbReference type="GO" id="GO:0000428">
    <property type="term" value="C:DNA-directed RNA polymerase complex"/>
    <property type="evidence" value="ECO:0007669"/>
    <property type="project" value="UniProtKB-KW"/>
</dbReference>
<dbReference type="NCBIfam" id="TIGR00690">
    <property type="entry name" value="rpoZ"/>
    <property type="match status" value="1"/>
</dbReference>
<evidence type="ECO:0000256" key="5">
    <source>
        <dbReference type="ARBA" id="ARBA00022679"/>
    </source>
</evidence>
<dbReference type="RefSeq" id="WP_324717669.1">
    <property type="nucleotide sequence ID" value="NZ_CP141615.1"/>
</dbReference>
<protein>
    <recommendedName>
        <fullName evidence="3 10">DNA-directed RNA polymerase subunit omega</fullName>
        <shortName evidence="10">RNAP omega subunit</shortName>
        <ecNumber evidence="2 10">2.7.7.6</ecNumber>
    </recommendedName>
    <alternativeName>
        <fullName evidence="10">RNA polymerase omega subunit</fullName>
    </alternativeName>
    <alternativeName>
        <fullName evidence="8 10">Transcriptase subunit omega</fullName>
    </alternativeName>
</protein>
<dbReference type="SMART" id="SM01409">
    <property type="entry name" value="RNA_pol_Rpb6"/>
    <property type="match status" value="1"/>
</dbReference>
<dbReference type="InterPro" id="IPR006110">
    <property type="entry name" value="Pol_omega/Rpo6/RPB6"/>
</dbReference>
<organism evidence="11 12">
    <name type="scientific">Carboxydichorda subterranea</name>
    <dbReference type="NCBI Taxonomy" id="3109565"/>
    <lineage>
        <taxon>Bacteria</taxon>
        <taxon>Bacillati</taxon>
        <taxon>Bacillota</taxon>
        <taxon>Limnochordia</taxon>
        <taxon>Limnochordales</taxon>
        <taxon>Geochordaceae</taxon>
        <taxon>Carboxydichorda</taxon>
    </lineage>
</organism>
<dbReference type="PANTHER" id="PTHR34476:SF1">
    <property type="entry name" value="DNA-DIRECTED RNA POLYMERASE SUBUNIT OMEGA"/>
    <property type="match status" value="1"/>
</dbReference>
<evidence type="ECO:0000313" key="11">
    <source>
        <dbReference type="EMBL" id="WRP18396.1"/>
    </source>
</evidence>
<evidence type="ECO:0000256" key="7">
    <source>
        <dbReference type="ARBA" id="ARBA00023163"/>
    </source>
</evidence>
<comment type="function">
    <text evidence="10">Promotes RNA polymerase assembly. Latches the N- and C-terminal regions of the beta' subunit thereby facilitating its interaction with the beta and alpha subunits.</text>
</comment>
<dbReference type="Pfam" id="PF01192">
    <property type="entry name" value="RNA_pol_Rpb6"/>
    <property type="match status" value="1"/>
</dbReference>
<evidence type="ECO:0000256" key="8">
    <source>
        <dbReference type="ARBA" id="ARBA00029924"/>
    </source>
</evidence>
<keyword evidence="5 10" id="KW-0808">Transferase</keyword>
<proteinExistence type="inferred from homology"/>
<dbReference type="InterPro" id="IPR003716">
    <property type="entry name" value="DNA-dir_RNA_pol_omega"/>
</dbReference>
<dbReference type="SUPFAM" id="SSF63562">
    <property type="entry name" value="RPB6/omega subunit-like"/>
    <property type="match status" value="1"/>
</dbReference>
<dbReference type="PANTHER" id="PTHR34476">
    <property type="entry name" value="DNA-DIRECTED RNA POLYMERASE SUBUNIT OMEGA"/>
    <property type="match status" value="1"/>
</dbReference>
<evidence type="ECO:0000256" key="1">
    <source>
        <dbReference type="ARBA" id="ARBA00006711"/>
    </source>
</evidence>
<keyword evidence="4 10" id="KW-0240">DNA-directed RNA polymerase</keyword>
<evidence type="ECO:0000256" key="9">
    <source>
        <dbReference type="ARBA" id="ARBA00048552"/>
    </source>
</evidence>
<dbReference type="EMBL" id="CP141615">
    <property type="protein sequence ID" value="WRP18396.1"/>
    <property type="molecule type" value="Genomic_DNA"/>
</dbReference>
<name>A0ABZ1C0W8_9FIRM</name>
<dbReference type="Proteomes" id="UP001332192">
    <property type="component" value="Chromosome"/>
</dbReference>
<comment type="subunit">
    <text evidence="10">The RNAP catalytic core consists of 2 alpha, 1 beta, 1 beta' and 1 omega subunit. When a sigma factor is associated with the core the holoenzyme is formed, which can initiate transcription.</text>
</comment>
<evidence type="ECO:0000256" key="3">
    <source>
        <dbReference type="ARBA" id="ARBA00013725"/>
    </source>
</evidence>
<dbReference type="InterPro" id="IPR036161">
    <property type="entry name" value="RPB6/omega-like_sf"/>
</dbReference>
<evidence type="ECO:0000256" key="6">
    <source>
        <dbReference type="ARBA" id="ARBA00022695"/>
    </source>
</evidence>